<reference evidence="9" key="1">
    <citation type="journal article" date="2021" name="PeerJ">
        <title>Extensive microbial diversity within the chicken gut microbiome revealed by metagenomics and culture.</title>
        <authorList>
            <person name="Gilroy R."/>
            <person name="Ravi A."/>
            <person name="Getino M."/>
            <person name="Pursley I."/>
            <person name="Horton D.L."/>
            <person name="Alikhan N.F."/>
            <person name="Baker D."/>
            <person name="Gharbi K."/>
            <person name="Hall N."/>
            <person name="Watson M."/>
            <person name="Adriaenssens E.M."/>
            <person name="Foster-Nyarko E."/>
            <person name="Jarju S."/>
            <person name="Secka A."/>
            <person name="Antonio M."/>
            <person name="Oren A."/>
            <person name="Chaudhuri R.R."/>
            <person name="La Ragione R."/>
            <person name="Hildebrand F."/>
            <person name="Pallen M.J."/>
        </authorList>
    </citation>
    <scope>NUCLEOTIDE SEQUENCE</scope>
    <source>
        <strain evidence="9">ChiHjej13B12-9602</strain>
    </source>
</reference>
<protein>
    <submittedName>
        <fullName evidence="9">MBOAT family protein</fullName>
    </submittedName>
</protein>
<dbReference type="EMBL" id="DYUZ01000022">
    <property type="protein sequence ID" value="HJG37301.1"/>
    <property type="molecule type" value="Genomic_DNA"/>
</dbReference>
<evidence type="ECO:0000313" key="10">
    <source>
        <dbReference type="Proteomes" id="UP000753256"/>
    </source>
</evidence>
<dbReference type="GO" id="GO:0042121">
    <property type="term" value="P:alginic acid biosynthetic process"/>
    <property type="evidence" value="ECO:0007669"/>
    <property type="project" value="InterPro"/>
</dbReference>
<gene>
    <name evidence="9" type="ORF">K8V70_05510</name>
</gene>
<proteinExistence type="inferred from homology"/>
<accession>A0A921IVI3</accession>
<name>A0A921IVI3_9ACTN</name>
<evidence type="ECO:0000256" key="6">
    <source>
        <dbReference type="ARBA" id="ARBA00023136"/>
    </source>
</evidence>
<evidence type="ECO:0000313" key="9">
    <source>
        <dbReference type="EMBL" id="HJG37301.1"/>
    </source>
</evidence>
<evidence type="ECO:0000256" key="2">
    <source>
        <dbReference type="ARBA" id="ARBA00010323"/>
    </source>
</evidence>
<comment type="similarity">
    <text evidence="2 7">Belongs to the membrane-bound acyltransferase family.</text>
</comment>
<evidence type="ECO:0000256" key="4">
    <source>
        <dbReference type="ARBA" id="ARBA00022692"/>
    </source>
</evidence>
<feature type="transmembrane region" description="Helical" evidence="8">
    <location>
        <begin position="418"/>
        <end position="444"/>
    </location>
</feature>
<feature type="transmembrane region" description="Helical" evidence="8">
    <location>
        <begin position="464"/>
        <end position="483"/>
    </location>
</feature>
<keyword evidence="4 8" id="KW-0812">Transmembrane</keyword>
<dbReference type="InterPro" id="IPR028362">
    <property type="entry name" value="AlgI"/>
</dbReference>
<feature type="transmembrane region" description="Helical" evidence="8">
    <location>
        <begin position="94"/>
        <end position="116"/>
    </location>
</feature>
<dbReference type="GO" id="GO:0016746">
    <property type="term" value="F:acyltransferase activity"/>
    <property type="evidence" value="ECO:0007669"/>
    <property type="project" value="UniProtKB-KW"/>
</dbReference>
<feature type="transmembrane region" description="Helical" evidence="8">
    <location>
        <begin position="142"/>
        <end position="163"/>
    </location>
</feature>
<keyword evidence="7" id="KW-0012">Acyltransferase</keyword>
<keyword evidence="7" id="KW-0808">Transferase</keyword>
<evidence type="ECO:0000256" key="3">
    <source>
        <dbReference type="ARBA" id="ARBA00022475"/>
    </source>
</evidence>
<feature type="transmembrane region" description="Helical" evidence="8">
    <location>
        <begin position="341"/>
        <end position="360"/>
    </location>
</feature>
<evidence type="ECO:0000256" key="8">
    <source>
        <dbReference type="SAM" id="Phobius"/>
    </source>
</evidence>
<organism evidence="9 10">
    <name type="scientific">Enorma phocaeensis</name>
    <dbReference type="NCBI Taxonomy" id="1871019"/>
    <lineage>
        <taxon>Bacteria</taxon>
        <taxon>Bacillati</taxon>
        <taxon>Actinomycetota</taxon>
        <taxon>Coriobacteriia</taxon>
        <taxon>Coriobacteriales</taxon>
        <taxon>Coriobacteriaceae</taxon>
        <taxon>Enorma</taxon>
    </lineage>
</organism>
<feature type="transmembrane region" description="Helical" evidence="8">
    <location>
        <begin position="30"/>
        <end position="63"/>
    </location>
</feature>
<reference evidence="9" key="2">
    <citation type="submission" date="2021-09" db="EMBL/GenBank/DDBJ databases">
        <authorList>
            <person name="Gilroy R."/>
        </authorList>
    </citation>
    <scope>NUCLEOTIDE SEQUENCE</scope>
    <source>
        <strain evidence="9">ChiHjej13B12-9602</strain>
    </source>
</reference>
<evidence type="ECO:0000256" key="1">
    <source>
        <dbReference type="ARBA" id="ARBA00004651"/>
    </source>
</evidence>
<dbReference type="Proteomes" id="UP000753256">
    <property type="component" value="Unassembled WGS sequence"/>
</dbReference>
<dbReference type="Pfam" id="PF03062">
    <property type="entry name" value="MBOAT"/>
    <property type="match status" value="1"/>
</dbReference>
<dbReference type="InterPro" id="IPR004299">
    <property type="entry name" value="MBOAT_fam"/>
</dbReference>
<comment type="caution">
    <text evidence="9">The sequence shown here is derived from an EMBL/GenBank/DDBJ whole genome shotgun (WGS) entry which is preliminary data.</text>
</comment>
<evidence type="ECO:0000256" key="5">
    <source>
        <dbReference type="ARBA" id="ARBA00022989"/>
    </source>
</evidence>
<keyword evidence="5 8" id="KW-1133">Transmembrane helix</keyword>
<feature type="transmembrane region" description="Helical" evidence="8">
    <location>
        <begin position="504"/>
        <end position="524"/>
    </location>
</feature>
<dbReference type="InterPro" id="IPR024194">
    <property type="entry name" value="Ac/AlaTfrase_AlgI/DltB"/>
</dbReference>
<keyword evidence="3 7" id="KW-1003">Cell membrane</keyword>
<dbReference type="RefSeq" id="WP_273190005.1">
    <property type="nucleotide sequence ID" value="NZ_DYUZ01000022.1"/>
</dbReference>
<dbReference type="PIRSF" id="PIRSF016636">
    <property type="entry name" value="AlgI_DltB"/>
    <property type="match status" value="1"/>
</dbReference>
<dbReference type="GO" id="GO:0005886">
    <property type="term" value="C:plasma membrane"/>
    <property type="evidence" value="ECO:0007669"/>
    <property type="project" value="UniProtKB-SubCell"/>
</dbReference>
<comment type="subcellular location">
    <subcellularLocation>
        <location evidence="1">Cell membrane</location>
        <topology evidence="1">Multi-pass membrane protein</topology>
    </subcellularLocation>
</comment>
<keyword evidence="6 7" id="KW-0472">Membrane</keyword>
<evidence type="ECO:0000256" key="7">
    <source>
        <dbReference type="PIRNR" id="PIRNR016636"/>
    </source>
</evidence>
<dbReference type="PANTHER" id="PTHR13285:SF18">
    <property type="entry name" value="PROTEIN-CYSTEINE N-PALMITOYLTRANSFERASE RASP"/>
    <property type="match status" value="1"/>
</dbReference>
<dbReference type="InterPro" id="IPR051085">
    <property type="entry name" value="MB_O-acyltransferase"/>
</dbReference>
<dbReference type="PANTHER" id="PTHR13285">
    <property type="entry name" value="ACYLTRANSFERASE"/>
    <property type="match status" value="1"/>
</dbReference>
<dbReference type="AlphaFoldDB" id="A0A921IVI3"/>
<sequence>MKSYFSLTVLALFLPATMLCYQLMPRRLRWLVLLAASYIFFWSISGKLLVFLLISTGTIWLAGIGLDRLLRERASRLRAPGANRRDIKRRYARYMRFVLAAGLVVNLSMLFAFKYLGFARRLLAPLATPLLAHAGITFPQEAISLAAPIGISFYTLQAVSYLIDVHRQSISADRNPARLALFLSFFPLIMEGPICRYGDTAQALWAGRPITAENISCGGMRILWGLAKKVIVADRVNLLVKTVFEQYGSYDGGVIALAAVLYTVQLYCDFSGTMDFVMGCGRIFGVTLPENFKQPYLSRTASEFWQRWHITLGTWFRDYVFYPLSLSKPVKRLTSAARKAFGNRMGPLAASGVALLAVWLGNGLWHGAGGQYVLFGLFWFVAIWIGGLTEPFAQALCARLRIDRASMPYRMLQHVRTLAIIFVGELIFRAQGGSAALGMLGKLFGGFTLESFANGTVLGLGMDAADFVCVGIAVAVIVAVGILRECGVSLTTWLWNHNAVTWSAAVCALAIIAVIFGAYGAGYVPVDPMYASF</sequence>
<dbReference type="PIRSF" id="PIRSF500217">
    <property type="entry name" value="AlgI"/>
    <property type="match status" value="1"/>
</dbReference>
<feature type="transmembrane region" description="Helical" evidence="8">
    <location>
        <begin position="372"/>
        <end position="397"/>
    </location>
</feature>